<dbReference type="KEGG" id="cof:FOZ74_03865"/>
<proteinExistence type="predicted"/>
<dbReference type="EMBL" id="CP042344">
    <property type="protein sequence ID" value="QEA12240.1"/>
    <property type="molecule type" value="Genomic_DNA"/>
</dbReference>
<dbReference type="Proteomes" id="UP000321199">
    <property type="component" value="Chromosome"/>
</dbReference>
<dbReference type="OrthoDB" id="8688876at2"/>
<feature type="signal peptide" evidence="2">
    <location>
        <begin position="1"/>
        <end position="19"/>
    </location>
</feature>
<name>A0A5B8RRP3_9BURK</name>
<dbReference type="RefSeq" id="WP_146911833.1">
    <property type="nucleotide sequence ID" value="NZ_CP042344.1"/>
</dbReference>
<evidence type="ECO:0008006" key="5">
    <source>
        <dbReference type="Google" id="ProtNLM"/>
    </source>
</evidence>
<organism evidence="3 4">
    <name type="scientific">Comamonas flocculans</name>
    <dbReference type="NCBI Taxonomy" id="2597701"/>
    <lineage>
        <taxon>Bacteria</taxon>
        <taxon>Pseudomonadati</taxon>
        <taxon>Pseudomonadota</taxon>
        <taxon>Betaproteobacteria</taxon>
        <taxon>Burkholderiales</taxon>
        <taxon>Comamonadaceae</taxon>
        <taxon>Comamonas</taxon>
    </lineage>
</organism>
<keyword evidence="4" id="KW-1185">Reference proteome</keyword>
<keyword evidence="2" id="KW-0732">Signal</keyword>
<gene>
    <name evidence="3" type="ORF">FOZ74_03865</name>
</gene>
<evidence type="ECO:0000256" key="2">
    <source>
        <dbReference type="SAM" id="SignalP"/>
    </source>
</evidence>
<dbReference type="AlphaFoldDB" id="A0A5B8RRP3"/>
<evidence type="ECO:0000256" key="1">
    <source>
        <dbReference type="SAM" id="MobiDB-lite"/>
    </source>
</evidence>
<evidence type="ECO:0000313" key="3">
    <source>
        <dbReference type="EMBL" id="QEA12240.1"/>
    </source>
</evidence>
<sequence length="104" mass="11250">MRAPLLLALASLVSTGVLAQANSQNTAQPLPAERQALSQEEQAGIDQGRRVQRIVIEDEGSRVDELRVGGETRSITVQPKLGGELPSYQVRPSDGARLWKLGTF</sequence>
<reference evidence="3 4" key="1">
    <citation type="submission" date="2019-07" db="EMBL/GenBank/DDBJ databases">
        <title>Complete genome sequence of Comamonas sp. NLF 7-7 isolated from livestock.</title>
        <authorList>
            <person name="Kim D.H."/>
            <person name="Kim J.G."/>
        </authorList>
    </citation>
    <scope>NUCLEOTIDE SEQUENCE [LARGE SCALE GENOMIC DNA]</scope>
    <source>
        <strain evidence="3 4">NLF 7-7</strain>
    </source>
</reference>
<evidence type="ECO:0000313" key="4">
    <source>
        <dbReference type="Proteomes" id="UP000321199"/>
    </source>
</evidence>
<accession>A0A5B8RRP3</accession>
<feature type="chain" id="PRO_5023079605" description="DUF2782 domain-containing protein" evidence="2">
    <location>
        <begin position="20"/>
        <end position="104"/>
    </location>
</feature>
<protein>
    <recommendedName>
        <fullName evidence="5">DUF2782 domain-containing protein</fullName>
    </recommendedName>
</protein>
<feature type="region of interest" description="Disordered" evidence="1">
    <location>
        <begin position="25"/>
        <end position="47"/>
    </location>
</feature>